<feature type="compositionally biased region" description="Basic and acidic residues" evidence="1">
    <location>
        <begin position="136"/>
        <end position="157"/>
    </location>
</feature>
<feature type="compositionally biased region" description="Polar residues" evidence="1">
    <location>
        <begin position="103"/>
        <end position="118"/>
    </location>
</feature>
<feature type="compositionally biased region" description="Pro residues" evidence="1">
    <location>
        <begin position="719"/>
        <end position="738"/>
    </location>
</feature>
<dbReference type="OrthoDB" id="2434934at2759"/>
<feature type="compositionally biased region" description="Low complexity" evidence="1">
    <location>
        <begin position="739"/>
        <end position="763"/>
    </location>
</feature>
<feature type="compositionally biased region" description="Basic and acidic residues" evidence="1">
    <location>
        <begin position="90"/>
        <end position="100"/>
    </location>
</feature>
<feature type="compositionally biased region" description="Low complexity" evidence="1">
    <location>
        <begin position="706"/>
        <end position="718"/>
    </location>
</feature>
<evidence type="ECO:0000313" key="3">
    <source>
        <dbReference type="Proteomes" id="UP000245771"/>
    </source>
</evidence>
<dbReference type="RefSeq" id="XP_025357526.1">
    <property type="nucleotide sequence ID" value="XM_025496276.1"/>
</dbReference>
<dbReference type="GeneID" id="37018057"/>
<name>A0A316VJ22_9BASI</name>
<dbReference type="AlphaFoldDB" id="A0A316VJ22"/>
<dbReference type="InParanoid" id="A0A316VJ22"/>
<feature type="compositionally biased region" description="Polar residues" evidence="1">
    <location>
        <begin position="219"/>
        <end position="230"/>
    </location>
</feature>
<feature type="region of interest" description="Disordered" evidence="1">
    <location>
        <begin position="703"/>
        <end position="807"/>
    </location>
</feature>
<evidence type="ECO:0000313" key="2">
    <source>
        <dbReference type="EMBL" id="PWN37224.1"/>
    </source>
</evidence>
<feature type="region of interest" description="Disordered" evidence="1">
    <location>
        <begin position="214"/>
        <end position="239"/>
    </location>
</feature>
<organism evidence="2 3">
    <name type="scientific">Meira miltonrushii</name>
    <dbReference type="NCBI Taxonomy" id="1280837"/>
    <lineage>
        <taxon>Eukaryota</taxon>
        <taxon>Fungi</taxon>
        <taxon>Dikarya</taxon>
        <taxon>Basidiomycota</taxon>
        <taxon>Ustilaginomycotina</taxon>
        <taxon>Exobasidiomycetes</taxon>
        <taxon>Exobasidiales</taxon>
        <taxon>Brachybasidiaceae</taxon>
        <taxon>Meira</taxon>
    </lineage>
</organism>
<proteinExistence type="predicted"/>
<feature type="compositionally biased region" description="Polar residues" evidence="1">
    <location>
        <begin position="40"/>
        <end position="51"/>
    </location>
</feature>
<keyword evidence="3" id="KW-1185">Reference proteome</keyword>
<accession>A0A316VJ22</accession>
<protein>
    <submittedName>
        <fullName evidence="2">Uncharacterized protein</fullName>
    </submittedName>
</protein>
<dbReference type="Proteomes" id="UP000245771">
    <property type="component" value="Unassembled WGS sequence"/>
</dbReference>
<feature type="region of interest" description="Disordered" evidence="1">
    <location>
        <begin position="1"/>
        <end position="161"/>
    </location>
</feature>
<sequence>MTSSFEAQLAPMPTLTSASTDEDNGSLEEFPLQDERRLSTALTMVSPSTDQLGLKPAKSAPRPKRLSLQVLKRPLLRATRASSSIAVKKNSKDEQEKKVATEALQSAMTKSDPNNSQDSSHKRESRRVSFSPSTEDASREMEAAIKAREEKKPEEKSGPSFGLFKKLRSVTATPKPILKRSSSFDDTISRSKGAAIANQRRPLRRSMSISGKGIHLNFQPLSDPTEGQKTVNDKGKPLKPKVARQQAIAARHARVLERIINAGSSIELEEIKAKRIKKLGEQKVNSRTQVQQYPVVSPRKIKALKQALLNYDLANGIIGELRAMKIDYPDLDDLANSAAYDQKKHSEAQDALQGVIENDNEYKQERKAAEAKQEHKKIRPQPIRAVCLNCTEEEAANLKSASPANPAEVGETKTSLVKETAVSLAEAGMMAVAVNKIGNWFRAGGTPEEVNSVTVESKTAVGETIEYAYELQDDIRKGDVNEALADTARLGAAGLSVVQPTAGAIVEIIEAKTLPANKTPDVAGKADVKVLVNEKGSGEPLASISNAFSGVSPVSLITQPATSLAGLAARKGGAFDALADASALVIQNSHGGVEAMQEIRPPTDRMAVFVYWWGFELTIPEPSMKYLSTAHSVSGAFLGFLQTMVTTGGVPELLPFVRYISSFVDMEFNAIRSQDRNSKGVVIAATWLMPLALVPRPWDYGFGDAPSKPSQPGSGNPPSGSPPPSFPSVPPPALPPGGLPILPVRISSNSVPPTVPSTTVLPVKITKRRSASPSSHLSSQERHFANGQSAAIASAHSESPILRPKVMEPVSASGSMINVLDSLQELPEGSVRVK</sequence>
<dbReference type="EMBL" id="KZ819602">
    <property type="protein sequence ID" value="PWN37224.1"/>
    <property type="molecule type" value="Genomic_DNA"/>
</dbReference>
<gene>
    <name evidence="2" type="ORF">FA14DRAFT_11821</name>
</gene>
<evidence type="ECO:0000256" key="1">
    <source>
        <dbReference type="SAM" id="MobiDB-lite"/>
    </source>
</evidence>
<reference evidence="2 3" key="1">
    <citation type="journal article" date="2018" name="Mol. Biol. Evol.">
        <title>Broad Genomic Sampling Reveals a Smut Pathogenic Ancestry of the Fungal Clade Ustilaginomycotina.</title>
        <authorList>
            <person name="Kijpornyongpan T."/>
            <person name="Mondo S.J."/>
            <person name="Barry K."/>
            <person name="Sandor L."/>
            <person name="Lee J."/>
            <person name="Lipzen A."/>
            <person name="Pangilinan J."/>
            <person name="LaButti K."/>
            <person name="Hainaut M."/>
            <person name="Henrissat B."/>
            <person name="Grigoriev I.V."/>
            <person name="Spatafora J.W."/>
            <person name="Aime M.C."/>
        </authorList>
    </citation>
    <scope>NUCLEOTIDE SEQUENCE [LARGE SCALE GENOMIC DNA]</scope>
    <source>
        <strain evidence="2 3">MCA 3882</strain>
    </source>
</reference>